<dbReference type="Proteomes" id="UP000725649">
    <property type="component" value="Unassembled WGS sequence"/>
</dbReference>
<gene>
    <name evidence="6" type="primary">scpB</name>
    <name evidence="6" type="ORF">E7027_00295</name>
</gene>
<dbReference type="GO" id="GO:0051304">
    <property type="term" value="P:chromosome separation"/>
    <property type="evidence" value="ECO:0007669"/>
    <property type="project" value="InterPro"/>
</dbReference>
<dbReference type="GO" id="GO:0051301">
    <property type="term" value="P:cell division"/>
    <property type="evidence" value="ECO:0007669"/>
    <property type="project" value="UniProtKB-KW"/>
</dbReference>
<keyword evidence="3" id="KW-0159">Chromosome partition</keyword>
<evidence type="ECO:0000313" key="6">
    <source>
        <dbReference type="EMBL" id="MBE6420582.1"/>
    </source>
</evidence>
<keyword evidence="4" id="KW-0131">Cell cycle</keyword>
<organism evidence="6 7">
    <name type="scientific">Candidatus Avelusimicrobium gallicola</name>
    <dbReference type="NCBI Taxonomy" id="2562704"/>
    <lineage>
        <taxon>Bacteria</taxon>
        <taxon>Pseudomonadati</taxon>
        <taxon>Elusimicrobiota</taxon>
        <taxon>Elusimicrobia</taxon>
        <taxon>Elusimicrobiales</taxon>
        <taxon>Elusimicrobiaceae</taxon>
        <taxon>Candidatus Avelusimicrobium</taxon>
    </lineage>
</organism>
<protein>
    <submittedName>
        <fullName evidence="6">SMC-Scp complex subunit ScpB</fullName>
    </submittedName>
</protein>
<dbReference type="NCBIfam" id="TIGR00281">
    <property type="entry name" value="SMC-Scp complex subunit ScpB"/>
    <property type="match status" value="1"/>
</dbReference>
<evidence type="ECO:0000313" key="7">
    <source>
        <dbReference type="Proteomes" id="UP000725649"/>
    </source>
</evidence>
<dbReference type="InterPro" id="IPR036388">
    <property type="entry name" value="WH-like_DNA-bd_sf"/>
</dbReference>
<feature type="compositionally biased region" description="Polar residues" evidence="5">
    <location>
        <begin position="301"/>
        <end position="317"/>
    </location>
</feature>
<evidence type="ECO:0000256" key="1">
    <source>
        <dbReference type="ARBA" id="ARBA00022490"/>
    </source>
</evidence>
<feature type="region of interest" description="Disordered" evidence="5">
    <location>
        <begin position="1"/>
        <end position="24"/>
    </location>
</feature>
<proteinExistence type="predicted"/>
<dbReference type="SUPFAM" id="SSF46785">
    <property type="entry name" value="Winged helix' DNA-binding domain"/>
    <property type="match status" value="2"/>
</dbReference>
<dbReference type="PANTHER" id="PTHR34298:SF2">
    <property type="entry name" value="SEGREGATION AND CONDENSATION PROTEIN B"/>
    <property type="match status" value="1"/>
</dbReference>
<dbReference type="PANTHER" id="PTHR34298">
    <property type="entry name" value="SEGREGATION AND CONDENSATION PROTEIN B"/>
    <property type="match status" value="1"/>
</dbReference>
<keyword evidence="2" id="KW-0132">Cell division</keyword>
<dbReference type="AlphaFoldDB" id="A0A928HI05"/>
<evidence type="ECO:0000256" key="5">
    <source>
        <dbReference type="SAM" id="MobiDB-lite"/>
    </source>
</evidence>
<dbReference type="InterPro" id="IPR005234">
    <property type="entry name" value="ScpB_csome_segregation"/>
</dbReference>
<reference evidence="6" key="1">
    <citation type="submission" date="2019-04" db="EMBL/GenBank/DDBJ databases">
        <title>Evolution of Biomass-Degrading Anaerobic Consortia Revealed by Metagenomics.</title>
        <authorList>
            <person name="Peng X."/>
        </authorList>
    </citation>
    <scope>NUCLEOTIDE SEQUENCE</scope>
    <source>
        <strain evidence="6">SIG66</strain>
    </source>
</reference>
<feature type="compositionally biased region" description="Low complexity" evidence="5">
    <location>
        <begin position="9"/>
        <end position="22"/>
    </location>
</feature>
<keyword evidence="1" id="KW-0963">Cytoplasm</keyword>
<evidence type="ECO:0000256" key="3">
    <source>
        <dbReference type="ARBA" id="ARBA00022829"/>
    </source>
</evidence>
<dbReference type="EMBL" id="SUVG01000001">
    <property type="protein sequence ID" value="MBE6420582.1"/>
    <property type="molecule type" value="Genomic_DNA"/>
</dbReference>
<accession>A0A928HI05</accession>
<dbReference type="Pfam" id="PF04079">
    <property type="entry name" value="SMC_ScpB"/>
    <property type="match status" value="1"/>
</dbReference>
<name>A0A928HI05_9BACT</name>
<evidence type="ECO:0000256" key="2">
    <source>
        <dbReference type="ARBA" id="ARBA00022618"/>
    </source>
</evidence>
<comment type="caution">
    <text evidence="6">The sequence shown here is derived from an EMBL/GenBank/DDBJ whole genome shotgun (WGS) entry which is preliminary data.</text>
</comment>
<dbReference type="Gene3D" id="1.10.10.10">
    <property type="entry name" value="Winged helix-like DNA-binding domain superfamily/Winged helix DNA-binding domain"/>
    <property type="match status" value="2"/>
</dbReference>
<sequence length="317" mass="35278">MQSEEVLQTTPAAPETEENTAPVADTLLETEDLKKIIETLLFITDRPIKPTRIADVVEAADARRVREIIQELQAEYVRDGRAVQIVEIGGGFQMATKPEYGRWVRRLYNEKMTTKLSNAALETLAIIAYKQPITRAEMESIRGVDVAGPLERLLERSLVRVVGKKDTIGRPMVYGTTDEFLRLFGLNKISELPDLQVFAAKQLHEKQEDLPFGDPLPPLAEPAIIPLEELEGEEKLQALDSSADPFFTRNTYNRADFFSDDLLSQSLGQEAEVSADNETAAAAQTEETENSSVVEVAVDNPTETETSVQADLTQEEK</sequence>
<feature type="region of interest" description="Disordered" evidence="5">
    <location>
        <begin position="269"/>
        <end position="317"/>
    </location>
</feature>
<evidence type="ECO:0000256" key="4">
    <source>
        <dbReference type="ARBA" id="ARBA00023306"/>
    </source>
</evidence>
<feature type="compositionally biased region" description="Low complexity" evidence="5">
    <location>
        <begin position="278"/>
        <end position="298"/>
    </location>
</feature>
<dbReference type="InterPro" id="IPR036390">
    <property type="entry name" value="WH_DNA-bd_sf"/>
</dbReference>